<accession>A0A0E9UE89</accession>
<reference evidence="1" key="1">
    <citation type="submission" date="2014-11" db="EMBL/GenBank/DDBJ databases">
        <authorList>
            <person name="Amaro Gonzalez C."/>
        </authorList>
    </citation>
    <scope>NUCLEOTIDE SEQUENCE</scope>
</reference>
<name>A0A0E9UE89_ANGAN</name>
<organism evidence="1">
    <name type="scientific">Anguilla anguilla</name>
    <name type="common">European freshwater eel</name>
    <name type="synonym">Muraena anguilla</name>
    <dbReference type="NCBI Taxonomy" id="7936"/>
    <lineage>
        <taxon>Eukaryota</taxon>
        <taxon>Metazoa</taxon>
        <taxon>Chordata</taxon>
        <taxon>Craniata</taxon>
        <taxon>Vertebrata</taxon>
        <taxon>Euteleostomi</taxon>
        <taxon>Actinopterygii</taxon>
        <taxon>Neopterygii</taxon>
        <taxon>Teleostei</taxon>
        <taxon>Anguilliformes</taxon>
        <taxon>Anguillidae</taxon>
        <taxon>Anguilla</taxon>
    </lineage>
</organism>
<reference evidence="1" key="2">
    <citation type="journal article" date="2015" name="Fish Shellfish Immunol.">
        <title>Early steps in the European eel (Anguilla anguilla)-Vibrio vulnificus interaction in the gills: Role of the RtxA13 toxin.</title>
        <authorList>
            <person name="Callol A."/>
            <person name="Pajuelo D."/>
            <person name="Ebbesson L."/>
            <person name="Teles M."/>
            <person name="MacKenzie S."/>
            <person name="Amaro C."/>
        </authorList>
    </citation>
    <scope>NUCLEOTIDE SEQUENCE</scope>
</reference>
<dbReference type="EMBL" id="GBXM01045042">
    <property type="protein sequence ID" value="JAH63535.1"/>
    <property type="molecule type" value="Transcribed_RNA"/>
</dbReference>
<evidence type="ECO:0000313" key="1">
    <source>
        <dbReference type="EMBL" id="JAH63535.1"/>
    </source>
</evidence>
<dbReference type="AlphaFoldDB" id="A0A0E9UE89"/>
<sequence>MFNCASKASTLEKYNYTILIEFNVHLSSRNLTWVAINLMLAIKITTARSLANTCKVR</sequence>
<proteinExistence type="predicted"/>
<protein>
    <submittedName>
        <fullName evidence="1">Uncharacterized protein</fullName>
    </submittedName>
</protein>